<proteinExistence type="predicted"/>
<dbReference type="EMBL" id="CP078093">
    <property type="protein sequence ID" value="QXM05501.1"/>
    <property type="molecule type" value="Genomic_DNA"/>
</dbReference>
<reference evidence="1" key="1">
    <citation type="submission" date="2021-07" db="EMBL/GenBank/DDBJ databases">
        <title>Complete genome sequence of Crassaminicella sp. 143-21, isolated from a deep-sea hydrothermal vent.</title>
        <authorList>
            <person name="Li X."/>
        </authorList>
    </citation>
    <scope>NUCLEOTIDE SEQUENCE</scope>
    <source>
        <strain evidence="1">143-21</strain>
    </source>
</reference>
<dbReference type="Proteomes" id="UP000886818">
    <property type="component" value="Chromosome"/>
</dbReference>
<dbReference type="RefSeq" id="WP_218282200.1">
    <property type="nucleotide sequence ID" value="NZ_CP078093.1"/>
</dbReference>
<keyword evidence="2" id="KW-1185">Reference proteome</keyword>
<evidence type="ECO:0000313" key="1">
    <source>
        <dbReference type="EMBL" id="QXM05501.1"/>
    </source>
</evidence>
<organism evidence="1 2">
    <name type="scientific">Crassaminicella indica</name>
    <dbReference type="NCBI Taxonomy" id="2855394"/>
    <lineage>
        <taxon>Bacteria</taxon>
        <taxon>Bacillati</taxon>
        <taxon>Bacillota</taxon>
        <taxon>Clostridia</taxon>
        <taxon>Eubacteriales</taxon>
        <taxon>Clostridiaceae</taxon>
        <taxon>Crassaminicella</taxon>
    </lineage>
</organism>
<evidence type="ECO:0000313" key="2">
    <source>
        <dbReference type="Proteomes" id="UP000886818"/>
    </source>
</evidence>
<accession>A0ABX8R9L5</accession>
<gene>
    <name evidence="1" type="ORF">KVH43_08935</name>
</gene>
<sequence length="184" mass="21093">MRISSNYNICNSYKNDEKQCDNKFNEILDKTKLNLNEVENNRKFLGRWILITEGINRGKVISIKYADDSTPEDPIMCTTTGERVKINDVNPNEATELEMRIYCAYLDSIGKGTGGTFGTYNDLMTVKATAHVNNFNPYGTLQVAEENMKNLKVNWLDLTKKVMDIVKSNDKNLYLRLQKLYEGV</sequence>
<name>A0ABX8R9L5_9CLOT</name>
<protein>
    <submittedName>
        <fullName evidence="1">Uncharacterized protein</fullName>
    </submittedName>
</protein>